<dbReference type="AlphaFoldDB" id="A0A6I4UE05"/>
<dbReference type="GO" id="GO:0000150">
    <property type="term" value="F:DNA strand exchange activity"/>
    <property type="evidence" value="ECO:0007669"/>
    <property type="project" value="InterPro"/>
</dbReference>
<proteinExistence type="predicted"/>
<dbReference type="PANTHER" id="PTHR30461:SF2">
    <property type="entry name" value="SERINE RECOMBINASE PINE-RELATED"/>
    <property type="match status" value="1"/>
</dbReference>
<gene>
    <name evidence="4" type="ORF">GRI55_12645</name>
</gene>
<dbReference type="Gene3D" id="3.90.1750.20">
    <property type="entry name" value="Putative Large Serine Recombinase, Chain B, Domain 2"/>
    <property type="match status" value="1"/>
</dbReference>
<evidence type="ECO:0000259" key="3">
    <source>
        <dbReference type="PROSITE" id="PS51737"/>
    </source>
</evidence>
<keyword evidence="1" id="KW-0238">DNA-binding</keyword>
<dbReference type="InterPro" id="IPR025827">
    <property type="entry name" value="Zn_ribbon_recom_dom"/>
</dbReference>
<dbReference type="InterPro" id="IPR038109">
    <property type="entry name" value="DNA_bind_recomb_sf"/>
</dbReference>
<accession>A0A6I4UE05</accession>
<dbReference type="SUPFAM" id="SSF53041">
    <property type="entry name" value="Resolvase-like"/>
    <property type="match status" value="1"/>
</dbReference>
<name>A0A6I4UE05_9SPHN</name>
<dbReference type="CDD" id="cd00338">
    <property type="entry name" value="Ser_Recombinase"/>
    <property type="match status" value="1"/>
</dbReference>
<dbReference type="GO" id="GO:0003677">
    <property type="term" value="F:DNA binding"/>
    <property type="evidence" value="ECO:0007669"/>
    <property type="project" value="UniProtKB-KW"/>
</dbReference>
<evidence type="ECO:0000256" key="1">
    <source>
        <dbReference type="ARBA" id="ARBA00023125"/>
    </source>
</evidence>
<dbReference type="InterPro" id="IPR036162">
    <property type="entry name" value="Resolvase-like_N_sf"/>
</dbReference>
<evidence type="ECO:0000313" key="5">
    <source>
        <dbReference type="Proteomes" id="UP000439914"/>
    </source>
</evidence>
<feature type="domain" description="Recombinase" evidence="3">
    <location>
        <begin position="173"/>
        <end position="291"/>
    </location>
</feature>
<dbReference type="PANTHER" id="PTHR30461">
    <property type="entry name" value="DNA-INVERTASE FROM LAMBDOID PROPHAGE"/>
    <property type="match status" value="1"/>
</dbReference>
<dbReference type="Proteomes" id="UP000439914">
    <property type="component" value="Unassembled WGS sequence"/>
</dbReference>
<dbReference type="Pfam" id="PF00239">
    <property type="entry name" value="Resolvase"/>
    <property type="match status" value="1"/>
</dbReference>
<dbReference type="Pfam" id="PF13408">
    <property type="entry name" value="Zn_ribbon_recom"/>
    <property type="match status" value="1"/>
</dbReference>
<sequence length="535" mass="60127">MMDCVIYMRWSSAEQSRGSTLERQRDDCRRHASENEWSVVDELVDDGISAFKGQHASTGALGRFVAEVDAGRYPDGVVLLCEKLDRLSRQEPGKVFLWMMNLTEAGVTVATVDGSRRYSKGNFDMASIIEVVVKAQLSHEESEKKSQRLGAAWAAKRRRLNSGEKFVMTRRAPAWLDVVGSPPVFIPNSERAEIVRRIFEETVAGFGKAHIARNLNLDGVPPFGRAEAWHASYVQKILRNPAVIGELHLAQKARGGERMMTGEVILDYYPIVIDADLHRRAMLAMKERSRVSTGRGRRLVNLFSGLARCDACSSKMIFRSKGRKQRADGSWVNEDYLVCDGYQRGRGCQNRTHYNYTIWENGILDPIIFEALHEDHAASQSELRGNEIEIAQLERIWEVAKAKADSALRIAIETGRPEAQVAWTALTDEVDIASTKLEEARERLLALKHAPSKEEQWERINGLRASLHADDGDVRFEARSKVRSAIFALVTDLRFHGPDTVGVTMIVGNEWSVTIDYNDMLGGTEWIRGPIDPMS</sequence>
<protein>
    <recommendedName>
        <fullName evidence="3">Recombinase domain-containing protein</fullName>
    </recommendedName>
</protein>
<organism evidence="4 5">
    <name type="scientific">Qipengyuania citrea</name>
    <dbReference type="NCBI Taxonomy" id="225971"/>
    <lineage>
        <taxon>Bacteria</taxon>
        <taxon>Pseudomonadati</taxon>
        <taxon>Pseudomonadota</taxon>
        <taxon>Alphaproteobacteria</taxon>
        <taxon>Sphingomonadales</taxon>
        <taxon>Erythrobacteraceae</taxon>
        <taxon>Qipengyuania</taxon>
    </lineage>
</organism>
<dbReference type="EMBL" id="WTYG01000004">
    <property type="protein sequence ID" value="MXP36606.1"/>
    <property type="molecule type" value="Genomic_DNA"/>
</dbReference>
<keyword evidence="2" id="KW-0233">DNA recombination</keyword>
<evidence type="ECO:0000313" key="4">
    <source>
        <dbReference type="EMBL" id="MXP36606.1"/>
    </source>
</evidence>
<evidence type="ECO:0000256" key="2">
    <source>
        <dbReference type="ARBA" id="ARBA00023172"/>
    </source>
</evidence>
<comment type="caution">
    <text evidence="4">The sequence shown here is derived from an EMBL/GenBank/DDBJ whole genome shotgun (WGS) entry which is preliminary data.</text>
</comment>
<dbReference type="Gene3D" id="3.40.50.1390">
    <property type="entry name" value="Resolvase, N-terminal catalytic domain"/>
    <property type="match status" value="1"/>
</dbReference>
<dbReference type="InterPro" id="IPR011109">
    <property type="entry name" value="DNA_bind_recombinase_dom"/>
</dbReference>
<dbReference type="SMART" id="SM00857">
    <property type="entry name" value="Resolvase"/>
    <property type="match status" value="1"/>
</dbReference>
<reference evidence="4 5" key="1">
    <citation type="submission" date="2019-12" db="EMBL/GenBank/DDBJ databases">
        <title>Genomic-based taxomic classification of the family Erythrobacteraceae.</title>
        <authorList>
            <person name="Xu L."/>
        </authorList>
    </citation>
    <scope>NUCLEOTIDE SEQUENCE [LARGE SCALE GENOMIC DNA]</scope>
    <source>
        <strain evidence="4 5">CGMCC 1.8703</strain>
    </source>
</reference>
<dbReference type="InterPro" id="IPR050639">
    <property type="entry name" value="SSR_resolvase"/>
</dbReference>
<dbReference type="PROSITE" id="PS51737">
    <property type="entry name" value="RECOMBINASE_DNA_BIND"/>
    <property type="match status" value="1"/>
</dbReference>
<dbReference type="Pfam" id="PF07508">
    <property type="entry name" value="Recombinase"/>
    <property type="match status" value="1"/>
</dbReference>
<dbReference type="InterPro" id="IPR006119">
    <property type="entry name" value="Resolv_N"/>
</dbReference>